<evidence type="ECO:0000313" key="4">
    <source>
        <dbReference type="Proteomes" id="UP000306980"/>
    </source>
</evidence>
<organism evidence="3 5">
    <name type="scientific">Lentibacillus cibarius</name>
    <dbReference type="NCBI Taxonomy" id="2583219"/>
    <lineage>
        <taxon>Bacteria</taxon>
        <taxon>Bacillati</taxon>
        <taxon>Bacillota</taxon>
        <taxon>Bacilli</taxon>
        <taxon>Bacillales</taxon>
        <taxon>Bacillaceae</taxon>
        <taxon>Lentibacillus</taxon>
    </lineage>
</organism>
<feature type="transmembrane region" description="Helical" evidence="1">
    <location>
        <begin position="12"/>
        <end position="27"/>
    </location>
</feature>
<keyword evidence="1" id="KW-0812">Transmembrane</keyword>
<evidence type="ECO:0000313" key="5">
    <source>
        <dbReference type="Proteomes" id="UP000319280"/>
    </source>
</evidence>
<gene>
    <name evidence="2" type="ORF">FFL34_07845</name>
    <name evidence="3" type="ORF">FH966_03280</name>
</gene>
<feature type="transmembrane region" description="Helical" evidence="1">
    <location>
        <begin position="33"/>
        <end position="54"/>
    </location>
</feature>
<dbReference type="RefSeq" id="WP_138602952.1">
    <property type="nucleotide sequence ID" value="NZ_VCIA01000001.1"/>
</dbReference>
<evidence type="ECO:0000313" key="3">
    <source>
        <dbReference type="EMBL" id="TRM10820.1"/>
    </source>
</evidence>
<keyword evidence="1" id="KW-0472">Membrane</keyword>
<proteinExistence type="predicted"/>
<comment type="caution">
    <text evidence="3">The sequence shown here is derived from an EMBL/GenBank/DDBJ whole genome shotgun (WGS) entry which is preliminary data.</text>
</comment>
<evidence type="ECO:0000256" key="1">
    <source>
        <dbReference type="SAM" id="Phobius"/>
    </source>
</evidence>
<reference evidence="3 5" key="2">
    <citation type="submission" date="2019-07" db="EMBL/GenBank/DDBJ databases">
        <title>Genomic analysis of Lentibacillus sp. NKC851-2.</title>
        <authorList>
            <person name="Oh Y.J."/>
        </authorList>
    </citation>
    <scope>NUCLEOTIDE SEQUENCE [LARGE SCALE GENOMIC DNA]</scope>
    <source>
        <strain evidence="3 5">NKC851-2</strain>
    </source>
</reference>
<accession>A0A549YFZ9</accession>
<dbReference type="AlphaFoldDB" id="A0A549YFZ9"/>
<keyword evidence="1" id="KW-1133">Transmembrane helix</keyword>
<dbReference type="EMBL" id="VCIA01000001">
    <property type="protein sequence ID" value="TMN22043.1"/>
    <property type="molecule type" value="Genomic_DNA"/>
</dbReference>
<reference evidence="2 4" key="1">
    <citation type="submission" date="2019-05" db="EMBL/GenBank/DDBJ databases">
        <title>Genomic analysis of Lentibacillus sp. NKC220-2.</title>
        <authorList>
            <person name="Oh Y.J."/>
        </authorList>
    </citation>
    <scope>NUCLEOTIDE SEQUENCE [LARGE SCALE GENOMIC DNA]</scope>
    <source>
        <strain evidence="2 4">NKC220-2</strain>
    </source>
</reference>
<evidence type="ECO:0000313" key="2">
    <source>
        <dbReference type="EMBL" id="TMN22043.1"/>
    </source>
</evidence>
<dbReference type="Proteomes" id="UP000306980">
    <property type="component" value="Unassembled WGS sequence"/>
</dbReference>
<keyword evidence="5" id="KW-1185">Reference proteome</keyword>
<dbReference type="EMBL" id="VJMZ01000001">
    <property type="protein sequence ID" value="TRM10820.1"/>
    <property type="molecule type" value="Genomic_DNA"/>
</dbReference>
<accession>A0A5S3R7L7</accession>
<protein>
    <submittedName>
        <fullName evidence="3">Uncharacterized protein</fullName>
    </submittedName>
</protein>
<dbReference type="Proteomes" id="UP000319280">
    <property type="component" value="Unassembled WGS sequence"/>
</dbReference>
<dbReference type="OrthoDB" id="2973734at2"/>
<sequence>MQSPYEKYLKMERLTLGLAVVVGIISIIQGNRFIILCSLYILGYSIFCEGVIYLNTNYKDLGIKQFIKAGMVVLLSTILLFKL</sequence>
<name>A0A549YFZ9_9BACI</name>